<dbReference type="EMBL" id="SRLD01000043">
    <property type="protein sequence ID" value="TGE14042.1"/>
    <property type="molecule type" value="Genomic_DNA"/>
</dbReference>
<comment type="caution">
    <text evidence="1">The sequence shown here is derived from an EMBL/GenBank/DDBJ whole genome shotgun (WGS) entry which is preliminary data.</text>
</comment>
<protein>
    <recommendedName>
        <fullName evidence="3">Right-handed parallel beta-helix repeat-containing protein</fullName>
    </recommendedName>
</protein>
<dbReference type="AlphaFoldDB" id="A0A4Z0PFV9"/>
<name>A0A4Z0PFV9_9BACT</name>
<dbReference type="Proteomes" id="UP000297739">
    <property type="component" value="Unassembled WGS sequence"/>
</dbReference>
<organism evidence="1 2">
    <name type="scientific">Hymenobacter elongatus</name>
    <dbReference type="NCBI Taxonomy" id="877208"/>
    <lineage>
        <taxon>Bacteria</taxon>
        <taxon>Pseudomonadati</taxon>
        <taxon>Bacteroidota</taxon>
        <taxon>Cytophagia</taxon>
        <taxon>Cytophagales</taxon>
        <taxon>Hymenobacteraceae</taxon>
        <taxon>Hymenobacter</taxon>
    </lineage>
</organism>
<accession>A0A4Z0PFV9</accession>
<sequence>MPAQRSAFSNQKYVSARATARRRGVYGRIWLVLLTGLSLLVGPSRAVPATGPAPLIIRRGGTYTGSYRSTDSQVPCITIATKEPVTLRNCVLSGAGNLIEAKQGWAQLTVVDCRGYSLLPSQDQVQRGYFLVADAAQSVRIENNYFEQTAGISIYQWNGDGSAAQTLTVRYNQAKNIDSRYRNGGGTLTNFLGLNGVRGLRNLEIAWNEVINEPNKSLVEDNIALYNSGGTAQSPFRIHHNYVQGAYPYPATAAKFSGTGMIVDGDQASNQGFIEAYNNHFVSTCNSAMNIASGHDVYYHDNRLVTSGLLPDGSHLPSAYTGIAVFNAYNQASFGNFKVDNNTIGYVQWGRNSPYQDRQDEADYGFKILTNTQHLPNPITLQTEKDEYIRWLGKVRKQGIRLGPAAQPLLSSSSVAEAAR</sequence>
<dbReference type="OrthoDB" id="901313at2"/>
<gene>
    <name evidence="1" type="ORF">E5J99_17830</name>
</gene>
<evidence type="ECO:0000313" key="2">
    <source>
        <dbReference type="Proteomes" id="UP000297739"/>
    </source>
</evidence>
<proteinExistence type="predicted"/>
<evidence type="ECO:0000313" key="1">
    <source>
        <dbReference type="EMBL" id="TGE14042.1"/>
    </source>
</evidence>
<evidence type="ECO:0008006" key="3">
    <source>
        <dbReference type="Google" id="ProtNLM"/>
    </source>
</evidence>
<dbReference type="InterPro" id="IPR011050">
    <property type="entry name" value="Pectin_lyase_fold/virulence"/>
</dbReference>
<keyword evidence="2" id="KW-1185">Reference proteome</keyword>
<dbReference type="RefSeq" id="WP_135499175.1">
    <property type="nucleotide sequence ID" value="NZ_SRLD01000043.1"/>
</dbReference>
<dbReference type="SUPFAM" id="SSF51126">
    <property type="entry name" value="Pectin lyase-like"/>
    <property type="match status" value="1"/>
</dbReference>
<reference evidence="1 2" key="1">
    <citation type="submission" date="2019-04" db="EMBL/GenBank/DDBJ databases">
        <authorList>
            <person name="Feng G."/>
            <person name="Zhang J."/>
            <person name="Zhu H."/>
        </authorList>
    </citation>
    <scope>NUCLEOTIDE SEQUENCE [LARGE SCALE GENOMIC DNA]</scope>
    <source>
        <strain evidence="1 2">JCM 17223</strain>
    </source>
</reference>